<evidence type="ECO:0000313" key="1">
    <source>
        <dbReference type="EMBL" id="SOQ41874.1"/>
    </source>
</evidence>
<gene>
    <name evidence="1" type="ORF">SFRICE_008789</name>
</gene>
<sequence>MDIEVTMMPVTVRSFGSGINPNGRHLNFSDRVNMYSNFIVQIYFKNQFCCSKLVKTITKFYTVSIKILRASLSYWLATEVHEPSLPVMATDPLQPKRRQE</sequence>
<reference evidence="1" key="1">
    <citation type="submission" date="2016-07" db="EMBL/GenBank/DDBJ databases">
        <authorList>
            <person name="Bretaudeau A."/>
        </authorList>
    </citation>
    <scope>NUCLEOTIDE SEQUENCE</scope>
    <source>
        <strain evidence="1">Rice</strain>
        <tissue evidence="1">Whole body</tissue>
    </source>
</reference>
<dbReference type="EMBL" id="ODYU01003298">
    <property type="protein sequence ID" value="SOQ41874.1"/>
    <property type="molecule type" value="Genomic_DNA"/>
</dbReference>
<name>A0A2H1VNP3_SPOFR</name>
<organism evidence="1">
    <name type="scientific">Spodoptera frugiperda</name>
    <name type="common">Fall armyworm</name>
    <dbReference type="NCBI Taxonomy" id="7108"/>
    <lineage>
        <taxon>Eukaryota</taxon>
        <taxon>Metazoa</taxon>
        <taxon>Ecdysozoa</taxon>
        <taxon>Arthropoda</taxon>
        <taxon>Hexapoda</taxon>
        <taxon>Insecta</taxon>
        <taxon>Pterygota</taxon>
        <taxon>Neoptera</taxon>
        <taxon>Endopterygota</taxon>
        <taxon>Lepidoptera</taxon>
        <taxon>Glossata</taxon>
        <taxon>Ditrysia</taxon>
        <taxon>Noctuoidea</taxon>
        <taxon>Noctuidae</taxon>
        <taxon>Amphipyrinae</taxon>
        <taxon>Spodoptera</taxon>
    </lineage>
</organism>
<dbReference type="AlphaFoldDB" id="A0A2H1VNP3"/>
<protein>
    <submittedName>
        <fullName evidence="1">SFRICE_008789</fullName>
    </submittedName>
</protein>
<proteinExistence type="predicted"/>
<accession>A0A2H1VNP3</accession>